<keyword evidence="2" id="KW-0645">Protease</keyword>
<organism evidence="13 14">
    <name type="scientific">Eumeta variegata</name>
    <name type="common">Bagworm moth</name>
    <name type="synonym">Eumeta japonica</name>
    <dbReference type="NCBI Taxonomy" id="151549"/>
    <lineage>
        <taxon>Eukaryota</taxon>
        <taxon>Metazoa</taxon>
        <taxon>Ecdysozoa</taxon>
        <taxon>Arthropoda</taxon>
        <taxon>Hexapoda</taxon>
        <taxon>Insecta</taxon>
        <taxon>Pterygota</taxon>
        <taxon>Neoptera</taxon>
        <taxon>Endopterygota</taxon>
        <taxon>Lepidoptera</taxon>
        <taxon>Glossata</taxon>
        <taxon>Ditrysia</taxon>
        <taxon>Tineoidea</taxon>
        <taxon>Psychidae</taxon>
        <taxon>Oiketicinae</taxon>
        <taxon>Eumeta</taxon>
    </lineage>
</organism>
<dbReference type="GO" id="GO:0006508">
    <property type="term" value="P:proteolysis"/>
    <property type="evidence" value="ECO:0007669"/>
    <property type="project" value="UniProtKB-KW"/>
</dbReference>
<keyword evidence="7" id="KW-0378">Hydrolase</keyword>
<dbReference type="FunFam" id="1.10.340.70:FF:000001">
    <property type="entry name" value="Retrovirus-related Pol polyprotein from transposon gypsy-like Protein"/>
    <property type="match status" value="1"/>
</dbReference>
<dbReference type="PROSITE" id="PS50878">
    <property type="entry name" value="RT_POL"/>
    <property type="match status" value="1"/>
</dbReference>
<dbReference type="Gene3D" id="3.10.20.370">
    <property type="match status" value="1"/>
</dbReference>
<evidence type="ECO:0000256" key="5">
    <source>
        <dbReference type="ARBA" id="ARBA00022722"/>
    </source>
</evidence>
<dbReference type="EC" id="2.7.7.49" evidence="1"/>
<dbReference type="FunFam" id="3.10.10.10:FF:000007">
    <property type="entry name" value="Retrovirus-related Pol polyprotein from transposon 17.6-like Protein"/>
    <property type="match status" value="1"/>
</dbReference>
<dbReference type="InterPro" id="IPR050951">
    <property type="entry name" value="Retrovirus_Pol_polyprotein"/>
</dbReference>
<feature type="domain" description="CCHC-type" evidence="11">
    <location>
        <begin position="176"/>
        <end position="189"/>
    </location>
</feature>
<evidence type="ECO:0000259" key="11">
    <source>
        <dbReference type="PROSITE" id="PS50158"/>
    </source>
</evidence>
<dbReference type="AlphaFoldDB" id="A0A4C1U4B9"/>
<evidence type="ECO:0000256" key="2">
    <source>
        <dbReference type="ARBA" id="ARBA00022670"/>
    </source>
</evidence>
<evidence type="ECO:0000259" key="12">
    <source>
        <dbReference type="PROSITE" id="PS50878"/>
    </source>
</evidence>
<proteinExistence type="predicted"/>
<keyword evidence="9" id="KW-0862">Zinc</keyword>
<feature type="domain" description="CCHC-type" evidence="11">
    <location>
        <begin position="132"/>
        <end position="145"/>
    </location>
</feature>
<dbReference type="PROSITE" id="PS50158">
    <property type="entry name" value="ZF_CCHC"/>
    <property type="match status" value="2"/>
</dbReference>
<keyword evidence="14" id="KW-1185">Reference proteome</keyword>
<dbReference type="PANTHER" id="PTHR37984">
    <property type="entry name" value="PROTEIN CBG26694"/>
    <property type="match status" value="1"/>
</dbReference>
<dbReference type="SMART" id="SM00343">
    <property type="entry name" value="ZnF_C2HC"/>
    <property type="match status" value="2"/>
</dbReference>
<keyword evidence="9" id="KW-0479">Metal-binding</keyword>
<accession>A0A4C1U4B9</accession>
<dbReference type="CDD" id="cd09274">
    <property type="entry name" value="RNase_HI_RT_Ty3"/>
    <property type="match status" value="1"/>
</dbReference>
<evidence type="ECO:0000256" key="8">
    <source>
        <dbReference type="ARBA" id="ARBA00022918"/>
    </source>
</evidence>
<evidence type="ECO:0000256" key="9">
    <source>
        <dbReference type="PROSITE-ProRule" id="PRU00047"/>
    </source>
</evidence>
<dbReference type="GO" id="GO:0004519">
    <property type="term" value="F:endonuclease activity"/>
    <property type="evidence" value="ECO:0007669"/>
    <property type="project" value="UniProtKB-KW"/>
</dbReference>
<dbReference type="InterPro" id="IPR041588">
    <property type="entry name" value="Integrase_H2C2"/>
</dbReference>
<dbReference type="OrthoDB" id="116216at2759"/>
<dbReference type="CDD" id="cd01647">
    <property type="entry name" value="RT_LTR"/>
    <property type="match status" value="1"/>
</dbReference>
<dbReference type="SUPFAM" id="SSF50630">
    <property type="entry name" value="Acid proteases"/>
    <property type="match status" value="1"/>
</dbReference>
<dbReference type="GO" id="GO:0008233">
    <property type="term" value="F:peptidase activity"/>
    <property type="evidence" value="ECO:0007669"/>
    <property type="project" value="UniProtKB-KW"/>
</dbReference>
<dbReference type="InterPro" id="IPR041373">
    <property type="entry name" value="RT_RNaseH"/>
</dbReference>
<dbReference type="InterPro" id="IPR043502">
    <property type="entry name" value="DNA/RNA_pol_sf"/>
</dbReference>
<gene>
    <name evidence="13" type="ORF">EVAR_84358_1</name>
</gene>
<dbReference type="InterPro" id="IPR000477">
    <property type="entry name" value="RT_dom"/>
</dbReference>
<evidence type="ECO:0000313" key="14">
    <source>
        <dbReference type="Proteomes" id="UP000299102"/>
    </source>
</evidence>
<keyword evidence="5" id="KW-0540">Nuclease</keyword>
<dbReference type="InterPro" id="IPR043128">
    <property type="entry name" value="Rev_trsase/Diguanyl_cyclase"/>
</dbReference>
<dbReference type="Pfam" id="PF00078">
    <property type="entry name" value="RVT_1"/>
    <property type="match status" value="1"/>
</dbReference>
<comment type="caution">
    <text evidence="13">The sequence shown here is derived from an EMBL/GenBank/DDBJ whole genome shotgun (WGS) entry which is preliminary data.</text>
</comment>
<dbReference type="Gene3D" id="4.10.60.10">
    <property type="entry name" value="Zinc finger, CCHC-type"/>
    <property type="match status" value="1"/>
</dbReference>
<feature type="domain" description="Reverse transcriptase" evidence="12">
    <location>
        <begin position="367"/>
        <end position="545"/>
    </location>
</feature>
<keyword evidence="9" id="KW-0863">Zinc-finger</keyword>
<keyword evidence="6" id="KW-0255">Endonuclease</keyword>
<dbReference type="PANTHER" id="PTHR37984:SF5">
    <property type="entry name" value="PROTEIN NYNRIN-LIKE"/>
    <property type="match status" value="1"/>
</dbReference>
<evidence type="ECO:0000313" key="13">
    <source>
        <dbReference type="EMBL" id="GBP21233.1"/>
    </source>
</evidence>
<evidence type="ECO:0000256" key="10">
    <source>
        <dbReference type="SAM" id="MobiDB-lite"/>
    </source>
</evidence>
<evidence type="ECO:0000256" key="6">
    <source>
        <dbReference type="ARBA" id="ARBA00022759"/>
    </source>
</evidence>
<dbReference type="Gene3D" id="1.10.340.70">
    <property type="match status" value="1"/>
</dbReference>
<dbReference type="GO" id="GO:0003964">
    <property type="term" value="F:RNA-directed DNA polymerase activity"/>
    <property type="evidence" value="ECO:0007669"/>
    <property type="project" value="UniProtKB-KW"/>
</dbReference>
<protein>
    <recommendedName>
        <fullName evidence="1">RNA-directed DNA polymerase</fullName>
        <ecNumber evidence="1">2.7.7.49</ecNumber>
    </recommendedName>
</protein>
<reference evidence="13 14" key="1">
    <citation type="journal article" date="2019" name="Commun. Biol.">
        <title>The bagworm genome reveals a unique fibroin gene that provides high tensile strength.</title>
        <authorList>
            <person name="Kono N."/>
            <person name="Nakamura H."/>
            <person name="Ohtoshi R."/>
            <person name="Tomita M."/>
            <person name="Numata K."/>
            <person name="Arakawa K."/>
        </authorList>
    </citation>
    <scope>NUCLEOTIDE SEQUENCE [LARGE SCALE GENOMIC DNA]</scope>
</reference>
<keyword evidence="4" id="KW-0548">Nucleotidyltransferase</keyword>
<dbReference type="SUPFAM" id="SSF56672">
    <property type="entry name" value="DNA/RNA polymerases"/>
    <property type="match status" value="1"/>
</dbReference>
<dbReference type="GO" id="GO:0008270">
    <property type="term" value="F:zinc ion binding"/>
    <property type="evidence" value="ECO:0007669"/>
    <property type="project" value="UniProtKB-KW"/>
</dbReference>
<dbReference type="GO" id="GO:0003676">
    <property type="term" value="F:nucleic acid binding"/>
    <property type="evidence" value="ECO:0007669"/>
    <property type="project" value="InterPro"/>
</dbReference>
<dbReference type="STRING" id="151549.A0A4C1U4B9"/>
<dbReference type="Gene3D" id="3.30.70.270">
    <property type="match status" value="1"/>
</dbReference>
<dbReference type="InterPro" id="IPR021109">
    <property type="entry name" value="Peptidase_aspartic_dom_sf"/>
</dbReference>
<evidence type="ECO:0000256" key="4">
    <source>
        <dbReference type="ARBA" id="ARBA00022695"/>
    </source>
</evidence>
<evidence type="ECO:0000256" key="3">
    <source>
        <dbReference type="ARBA" id="ARBA00022679"/>
    </source>
</evidence>
<evidence type="ECO:0000256" key="7">
    <source>
        <dbReference type="ARBA" id="ARBA00022801"/>
    </source>
</evidence>
<dbReference type="Pfam" id="PF17921">
    <property type="entry name" value="Integrase_H2C2"/>
    <property type="match status" value="1"/>
</dbReference>
<keyword evidence="3" id="KW-0808">Transferase</keyword>
<dbReference type="SUPFAM" id="SSF57756">
    <property type="entry name" value="Retrovirus zinc finger-like domains"/>
    <property type="match status" value="1"/>
</dbReference>
<dbReference type="Gene3D" id="2.40.70.10">
    <property type="entry name" value="Acid Proteases"/>
    <property type="match status" value="1"/>
</dbReference>
<name>A0A4C1U4B9_EUMVA</name>
<keyword evidence="8" id="KW-0695">RNA-directed DNA polymerase</keyword>
<dbReference type="InterPro" id="IPR001878">
    <property type="entry name" value="Znf_CCHC"/>
</dbReference>
<dbReference type="Proteomes" id="UP000299102">
    <property type="component" value="Unassembled WGS sequence"/>
</dbReference>
<dbReference type="FunFam" id="3.10.20.370:FF:000001">
    <property type="entry name" value="Retrovirus-related Pol polyprotein from transposon 17.6-like protein"/>
    <property type="match status" value="1"/>
</dbReference>
<sequence>MVFPNQLLWNGLEPFSANILSRFDATETSAAALVRVNSSVPADGESMAAFANRTLTTLMARWKDLSVEQIAVSTVLARCVQIEPRLQRLAHTTELKDRTSMQRELMAYSYKKRTNSDRASNEPAKRSKTVTCYTCGRMGHKSNECLRNHKAKMTKMDFKKVDTTNKGGVPKRSAVCFKCGRVGHIAPQCSDRRASPSLAARSSGAEKPSTAEHRRVDACSVKQVSSQLTHLGQSYDFCFDSGSECSLIKETLANKFGGKRFGSLVTLLGIGNADVNSTCQILSEICIDDNVIELLFHVVPDDAINSDIIIGRDLITLGFTVEISNDNLIIKKSKVINLCEVGKPTCHFKDVDTDVCGEHRENLVHILEKYRTSFVIGTPTGPILLVKKKDGSDRLCVDYRELNRNTVPDKFPLPLISDQIQRLKGANYFTILDAASGFHQIPVHKDSIERTAFVTPDGQYEYLTMPFGLRNAPSVFQRAMHKALGDLVNTFVVCYLDDMMIVSDNEKEGLERLDIVLQTLKEAGISLNLKSVLLKTRVEYLGYEVTLSSTALQTYYREGKVQWTPNHENIRQKIISYLTNEPVLMIFDPSYPIELHTDASSDGYGAMLLQKKDGKSHVIAYYSKKTTDAESRYHSYELETLAVVNGIKHFRYFLQGRQFTVITDCNSLQASRTKIDLTPRVHRWWAFLQSFDFDIIYRDGKKMAHVDFLSRNPLPSKELRLKDQEKRVNLLEISKNWLHAEQQRDHEIAEIVSKLNNDDLPLSLLNTYQIISGVLHRKIQRNGRTRSLPMVPHAFRWSVINHIHESIMHLGWEKTLEKAFDFYWFPNMRKYVRKFVENCITCKVSKSKSGKTQAELHPITKVTVPWHTIHIDATGKLSGQQKSKEYIFVLIDAFTSTYFCVIHRI</sequence>
<dbReference type="EMBL" id="BGZK01000126">
    <property type="protein sequence ID" value="GBP21233.1"/>
    <property type="molecule type" value="Genomic_DNA"/>
</dbReference>
<dbReference type="Pfam" id="PF00098">
    <property type="entry name" value="zf-CCHC"/>
    <property type="match status" value="2"/>
</dbReference>
<feature type="region of interest" description="Disordered" evidence="10">
    <location>
        <begin position="194"/>
        <end position="214"/>
    </location>
</feature>
<dbReference type="Pfam" id="PF17917">
    <property type="entry name" value="RT_RNaseH"/>
    <property type="match status" value="1"/>
</dbReference>
<evidence type="ECO:0000256" key="1">
    <source>
        <dbReference type="ARBA" id="ARBA00012493"/>
    </source>
</evidence>
<dbReference type="InterPro" id="IPR036875">
    <property type="entry name" value="Znf_CCHC_sf"/>
</dbReference>